<dbReference type="PROSITE" id="PS51103">
    <property type="entry name" value="PTS_EIIC_TYPE_1"/>
    <property type="match status" value="1"/>
</dbReference>
<name>A0A5M9I122_9FIRM</name>
<dbReference type="InterPro" id="IPR013013">
    <property type="entry name" value="PTS_EIIC_1"/>
</dbReference>
<feature type="domain" description="PTS EIIB type-1" evidence="14">
    <location>
        <begin position="4"/>
        <end position="86"/>
    </location>
</feature>
<dbReference type="InterPro" id="IPR001996">
    <property type="entry name" value="PTS_IIB_1"/>
</dbReference>
<dbReference type="Gene3D" id="3.30.1360.60">
    <property type="entry name" value="Glucose permease domain IIB"/>
    <property type="match status" value="1"/>
</dbReference>
<dbReference type="InterPro" id="IPR003352">
    <property type="entry name" value="PTS_EIIC"/>
</dbReference>
<comment type="subcellular location">
    <subcellularLocation>
        <location evidence="1">Cell membrane</location>
        <topology evidence="1">Multi-pass membrane protein</topology>
    </subcellularLocation>
</comment>
<proteinExistence type="predicted"/>
<feature type="domain" description="PTS EIIC type-1" evidence="15">
    <location>
        <begin position="102"/>
        <end position="458"/>
    </location>
</feature>
<protein>
    <submittedName>
        <fullName evidence="16">PTS beta-glucoside transporter subunit EIIBCA</fullName>
    </submittedName>
</protein>
<dbReference type="NCBIfam" id="TIGR01995">
    <property type="entry name" value="PTS-II-ABC-beta"/>
    <property type="match status" value="1"/>
</dbReference>
<evidence type="ECO:0000256" key="10">
    <source>
        <dbReference type="ARBA" id="ARBA00023136"/>
    </source>
</evidence>
<evidence type="ECO:0000256" key="3">
    <source>
        <dbReference type="ARBA" id="ARBA00022475"/>
    </source>
</evidence>
<feature type="transmembrane region" description="Helical" evidence="12">
    <location>
        <begin position="423"/>
        <end position="446"/>
    </location>
</feature>
<feature type="domain" description="PTS EIIA type-1" evidence="13">
    <location>
        <begin position="500"/>
        <end position="603"/>
    </location>
</feature>
<dbReference type="AlphaFoldDB" id="A0A5M9I122"/>
<keyword evidence="3" id="KW-1003">Cell membrane</keyword>
<dbReference type="FunFam" id="3.30.1360.60:FF:000001">
    <property type="entry name" value="PTS system glucose-specific IIBC component PtsG"/>
    <property type="match status" value="1"/>
</dbReference>
<evidence type="ECO:0000256" key="5">
    <source>
        <dbReference type="ARBA" id="ARBA00022679"/>
    </source>
</evidence>
<evidence type="ECO:0000313" key="16">
    <source>
        <dbReference type="EMBL" id="KAA8501486.1"/>
    </source>
</evidence>
<evidence type="ECO:0000259" key="15">
    <source>
        <dbReference type="PROSITE" id="PS51103"/>
    </source>
</evidence>
<dbReference type="GO" id="GO:0009401">
    <property type="term" value="P:phosphoenolpyruvate-dependent sugar phosphotransferase system"/>
    <property type="evidence" value="ECO:0007669"/>
    <property type="project" value="UniProtKB-KW"/>
</dbReference>
<accession>A0A5M9I122</accession>
<keyword evidence="8" id="KW-0418">Kinase</keyword>
<dbReference type="PROSITE" id="PS51098">
    <property type="entry name" value="PTS_EIIB_TYPE_1"/>
    <property type="match status" value="1"/>
</dbReference>
<dbReference type="GO" id="GO:0008982">
    <property type="term" value="F:protein-N(PI)-phosphohistidine-sugar phosphotransferase activity"/>
    <property type="evidence" value="ECO:0007669"/>
    <property type="project" value="InterPro"/>
</dbReference>
<dbReference type="PANTHER" id="PTHR30175:SF1">
    <property type="entry name" value="PTS SYSTEM ARBUTIN-, CELLOBIOSE-, AND SALICIN-SPECIFIC EIIBC COMPONENT-RELATED"/>
    <property type="match status" value="1"/>
</dbReference>
<feature type="transmembrane region" description="Helical" evidence="12">
    <location>
        <begin position="104"/>
        <end position="128"/>
    </location>
</feature>
<evidence type="ECO:0000313" key="17">
    <source>
        <dbReference type="Proteomes" id="UP000322025"/>
    </source>
</evidence>
<keyword evidence="5" id="KW-0808">Transferase</keyword>
<dbReference type="PROSITE" id="PS01035">
    <property type="entry name" value="PTS_EIIB_TYPE_1_CYS"/>
    <property type="match status" value="1"/>
</dbReference>
<dbReference type="SUPFAM" id="SSF55604">
    <property type="entry name" value="Glucose permease domain IIB"/>
    <property type="match status" value="1"/>
</dbReference>
<feature type="transmembrane region" description="Helical" evidence="12">
    <location>
        <begin position="140"/>
        <end position="160"/>
    </location>
</feature>
<dbReference type="CDD" id="cd00212">
    <property type="entry name" value="PTS_IIB_glc"/>
    <property type="match status" value="1"/>
</dbReference>
<dbReference type="OrthoDB" id="92465at2"/>
<keyword evidence="4" id="KW-0762">Sugar transport</keyword>
<evidence type="ECO:0000259" key="14">
    <source>
        <dbReference type="PROSITE" id="PS51098"/>
    </source>
</evidence>
<dbReference type="InterPro" id="IPR011297">
    <property type="entry name" value="PTS_IIABC_b_glu"/>
</dbReference>
<organism evidence="16 17">
    <name type="scientific">Mediterraneibacter catenae</name>
    <dbReference type="NCBI Taxonomy" id="2594882"/>
    <lineage>
        <taxon>Bacteria</taxon>
        <taxon>Bacillati</taxon>
        <taxon>Bacillota</taxon>
        <taxon>Clostridia</taxon>
        <taxon>Lachnospirales</taxon>
        <taxon>Lachnospiraceae</taxon>
        <taxon>Mediterraneibacter</taxon>
    </lineage>
</organism>
<dbReference type="InterPro" id="IPR001127">
    <property type="entry name" value="PTS_EIIA_1_perm"/>
</dbReference>
<feature type="transmembrane region" description="Helical" evidence="12">
    <location>
        <begin position="211"/>
        <end position="232"/>
    </location>
</feature>
<evidence type="ECO:0000256" key="9">
    <source>
        <dbReference type="ARBA" id="ARBA00022989"/>
    </source>
</evidence>
<dbReference type="GO" id="GO:0005886">
    <property type="term" value="C:plasma membrane"/>
    <property type="evidence" value="ECO:0007669"/>
    <property type="project" value="UniProtKB-SubCell"/>
</dbReference>
<dbReference type="InterPro" id="IPR018113">
    <property type="entry name" value="PTrfase_EIIB_Cys"/>
</dbReference>
<feature type="active site" description="Phosphocysteine intermediate; for EIIB activity" evidence="11">
    <location>
        <position position="26"/>
    </location>
</feature>
<dbReference type="Pfam" id="PF00358">
    <property type="entry name" value="PTS_EIIA_1"/>
    <property type="match status" value="1"/>
</dbReference>
<evidence type="ECO:0000256" key="1">
    <source>
        <dbReference type="ARBA" id="ARBA00004651"/>
    </source>
</evidence>
<evidence type="ECO:0000256" key="4">
    <source>
        <dbReference type="ARBA" id="ARBA00022597"/>
    </source>
</evidence>
<dbReference type="FunFam" id="2.70.70.10:FF:000001">
    <property type="entry name" value="PTS system glucose-specific IIA component"/>
    <property type="match status" value="1"/>
</dbReference>
<dbReference type="GO" id="GO:0015771">
    <property type="term" value="P:trehalose transport"/>
    <property type="evidence" value="ECO:0007669"/>
    <property type="project" value="TreeGrafter"/>
</dbReference>
<dbReference type="PANTHER" id="PTHR30175">
    <property type="entry name" value="PHOSPHOTRANSFERASE SYSTEM TRANSPORT PROTEIN"/>
    <property type="match status" value="1"/>
</dbReference>
<evidence type="ECO:0000256" key="6">
    <source>
        <dbReference type="ARBA" id="ARBA00022683"/>
    </source>
</evidence>
<dbReference type="Pfam" id="PF00367">
    <property type="entry name" value="PTS_EIIB"/>
    <property type="match status" value="1"/>
</dbReference>
<dbReference type="Gene3D" id="2.70.70.10">
    <property type="entry name" value="Glucose Permease (Domain IIA)"/>
    <property type="match status" value="1"/>
</dbReference>
<dbReference type="InterPro" id="IPR036878">
    <property type="entry name" value="Glu_permease_IIB"/>
</dbReference>
<evidence type="ECO:0000256" key="2">
    <source>
        <dbReference type="ARBA" id="ARBA00022448"/>
    </source>
</evidence>
<evidence type="ECO:0000256" key="11">
    <source>
        <dbReference type="PROSITE-ProRule" id="PRU00421"/>
    </source>
</evidence>
<keyword evidence="9 12" id="KW-1133">Transmembrane helix</keyword>
<dbReference type="InterPro" id="IPR011055">
    <property type="entry name" value="Dup_hybrid_motif"/>
</dbReference>
<feature type="transmembrane region" description="Helical" evidence="12">
    <location>
        <begin position="244"/>
        <end position="268"/>
    </location>
</feature>
<keyword evidence="10 12" id="KW-0472">Membrane</keyword>
<feature type="transmembrane region" description="Helical" evidence="12">
    <location>
        <begin position="280"/>
        <end position="300"/>
    </location>
</feature>
<evidence type="ECO:0000256" key="12">
    <source>
        <dbReference type="SAM" id="Phobius"/>
    </source>
</evidence>
<keyword evidence="17" id="KW-1185">Reference proteome</keyword>
<dbReference type="Proteomes" id="UP000322025">
    <property type="component" value="Unassembled WGS sequence"/>
</dbReference>
<keyword evidence="6" id="KW-0598">Phosphotransferase system</keyword>
<dbReference type="SUPFAM" id="SSF51261">
    <property type="entry name" value="Duplicated hybrid motif"/>
    <property type="match status" value="1"/>
</dbReference>
<evidence type="ECO:0000256" key="7">
    <source>
        <dbReference type="ARBA" id="ARBA00022692"/>
    </source>
</evidence>
<feature type="transmembrane region" description="Helical" evidence="12">
    <location>
        <begin position="172"/>
        <end position="191"/>
    </location>
</feature>
<dbReference type="PROSITE" id="PS51093">
    <property type="entry name" value="PTS_EIIA_TYPE_1"/>
    <property type="match status" value="1"/>
</dbReference>
<reference evidence="16" key="1">
    <citation type="submission" date="2019-07" db="EMBL/GenBank/DDBJ databases">
        <authorList>
            <person name="Wongkuna S."/>
            <person name="Scaria J."/>
        </authorList>
    </citation>
    <scope>NUCLEOTIDE SEQUENCE [LARGE SCALE GENOMIC DNA]</scope>
    <source>
        <strain evidence="16">SW178</strain>
    </source>
</reference>
<dbReference type="EMBL" id="VMSO01000008">
    <property type="protein sequence ID" value="KAA8501486.1"/>
    <property type="molecule type" value="Genomic_DNA"/>
</dbReference>
<gene>
    <name evidence="16" type="ORF">FNY66_07710</name>
</gene>
<keyword evidence="2" id="KW-0813">Transport</keyword>
<dbReference type="Pfam" id="PF02378">
    <property type="entry name" value="PTS_EIIC"/>
    <property type="match status" value="1"/>
</dbReference>
<dbReference type="RefSeq" id="WP_087149817.1">
    <property type="nucleotide sequence ID" value="NZ_VMSO01000008.1"/>
</dbReference>
<dbReference type="GO" id="GO:0090589">
    <property type="term" value="F:protein-phosphocysteine-trehalose phosphotransferase system transporter activity"/>
    <property type="evidence" value="ECO:0007669"/>
    <property type="project" value="TreeGrafter"/>
</dbReference>
<dbReference type="PROSITE" id="PS00371">
    <property type="entry name" value="PTS_EIIA_TYPE_1_HIS"/>
    <property type="match status" value="1"/>
</dbReference>
<dbReference type="NCBIfam" id="TIGR00830">
    <property type="entry name" value="PTBA"/>
    <property type="match status" value="1"/>
</dbReference>
<comment type="caution">
    <text evidence="16">The sequence shown here is derived from an EMBL/GenBank/DDBJ whole genome shotgun (WGS) entry which is preliminary data.</text>
</comment>
<feature type="transmembrane region" description="Helical" evidence="12">
    <location>
        <begin position="383"/>
        <end position="403"/>
    </location>
</feature>
<evidence type="ECO:0000256" key="8">
    <source>
        <dbReference type="ARBA" id="ARBA00022777"/>
    </source>
</evidence>
<sequence>MTNKELAAKIIANVGGEQNISILTHCATRLRFNLKDNNKADLEALKKLDGVLTAQIKSGQLQVVIGAKVNAVFDEVSAQVHITEGEAAVTEPSKNKVSAVIETISGIFAPTLSVLIGCGMFKAIVSLITGLELLPSDNDFVTLLSMIGDLIFYFFPFFLAVSAAKKFRVNEYMALALAAAYMYPTIINGAAAAEETGVTGLNILGITVPFISYSSTVIPIILSVWVLSLIYKRIDRLVPDFLKILLTSMIVLFIMVPVELIILGPIGSYAGTYIAQFMDWFYSIGGFVAAALLGGTRSLLTMMGMHYALAPLQIQQIAETGISTLLVSALTANFAQGGSAFGAFLALKDKQMKSVAASASLSAVLGITEPAMYGVNLRYKRPFGIAMASSAVAAAFLSFFHAGAMAYAPPGIFTIITYTADSFVFIILGAALSFGLAALLTFFFGIPKEENKASKEEKTIENENDPEADTLPDTSAAAGAELTVYSPIHGNVVPLSEVPDEAFGSGAMGQGVGIEPDEGKVYAPFDGTVEMVFDTKHAIGLTSSDGISLLIHVGLDTVELNGQYFTAHVSAGDPIRRGQLLLEFDLDKIAEKYKTVTPVLVVNTDEYASVSGISGIKADNDTPVIKINA</sequence>
<dbReference type="GO" id="GO:0016301">
    <property type="term" value="F:kinase activity"/>
    <property type="evidence" value="ECO:0007669"/>
    <property type="project" value="UniProtKB-KW"/>
</dbReference>
<dbReference type="InterPro" id="IPR050558">
    <property type="entry name" value="PTS_Sugar-Specific_Components"/>
</dbReference>
<keyword evidence="7 12" id="KW-0812">Transmembrane</keyword>
<evidence type="ECO:0000259" key="13">
    <source>
        <dbReference type="PROSITE" id="PS51093"/>
    </source>
</evidence>